<sequence>MTRIISGSAGGRRLETPDGDRTRPTSDRVREALFSAIESRVGSLRGLRVLDLYAGSGAVGLEAWSRGAEAVTLVESDRRTAELIRRNARVVSCDVADIRAATVASALATAPAAPYDVIFSDPPYPLTEEELAHDLELLADHGWLSPDALVVVERGSRSPEPAWPAAIEPWTGKRRMRKYGETKLWYATAEVPAPT</sequence>
<keyword evidence="1 4" id="KW-0489">Methyltransferase</keyword>
<gene>
    <name evidence="4" type="primary">rsmD</name>
    <name evidence="4" type="ORF">D0Z08_06235</name>
</gene>
<dbReference type="PROSITE" id="PS00092">
    <property type="entry name" value="N6_MTASE"/>
    <property type="match status" value="1"/>
</dbReference>
<dbReference type="CDD" id="cd02440">
    <property type="entry name" value="AdoMet_MTases"/>
    <property type="match status" value="1"/>
</dbReference>
<evidence type="ECO:0000256" key="3">
    <source>
        <dbReference type="SAM" id="MobiDB-lite"/>
    </source>
</evidence>
<keyword evidence="5" id="KW-1185">Reference proteome</keyword>
<feature type="region of interest" description="Disordered" evidence="3">
    <location>
        <begin position="1"/>
        <end position="25"/>
    </location>
</feature>
<dbReference type="InterPro" id="IPR029063">
    <property type="entry name" value="SAM-dependent_MTases_sf"/>
</dbReference>
<name>A0A417Y5N3_9ACTN</name>
<dbReference type="SUPFAM" id="SSF53335">
    <property type="entry name" value="S-adenosyl-L-methionine-dependent methyltransferases"/>
    <property type="match status" value="1"/>
</dbReference>
<evidence type="ECO:0000256" key="1">
    <source>
        <dbReference type="ARBA" id="ARBA00022603"/>
    </source>
</evidence>
<dbReference type="Proteomes" id="UP000283644">
    <property type="component" value="Unassembled WGS sequence"/>
</dbReference>
<dbReference type="InterPro" id="IPR004398">
    <property type="entry name" value="RNA_MeTrfase_RsmD"/>
</dbReference>
<dbReference type="PIRSF" id="PIRSF004553">
    <property type="entry name" value="CHP00095"/>
    <property type="match status" value="1"/>
</dbReference>
<dbReference type="GO" id="GO:0003676">
    <property type="term" value="F:nucleic acid binding"/>
    <property type="evidence" value="ECO:0007669"/>
    <property type="project" value="InterPro"/>
</dbReference>
<dbReference type="PANTHER" id="PTHR43542">
    <property type="entry name" value="METHYLTRANSFERASE"/>
    <property type="match status" value="1"/>
</dbReference>
<keyword evidence="2 4" id="KW-0808">Transferase</keyword>
<evidence type="ECO:0000256" key="2">
    <source>
        <dbReference type="ARBA" id="ARBA00022679"/>
    </source>
</evidence>
<dbReference type="Pfam" id="PF03602">
    <property type="entry name" value="Cons_hypoth95"/>
    <property type="match status" value="1"/>
</dbReference>
<dbReference type="OrthoDB" id="9803017at2"/>
<dbReference type="NCBIfam" id="TIGR00095">
    <property type="entry name" value="16S rRNA (guanine(966)-N(2))-methyltransferase RsmD"/>
    <property type="match status" value="1"/>
</dbReference>
<feature type="compositionally biased region" description="Basic and acidic residues" evidence="3">
    <location>
        <begin position="12"/>
        <end position="25"/>
    </location>
</feature>
<reference evidence="4 5" key="1">
    <citation type="submission" date="2018-09" db="EMBL/GenBank/DDBJ databases">
        <title>Genome sequencing of Nocardioides immobilis CCTCC AB 2017083 for comparison to Nocardioides silvaticus.</title>
        <authorList>
            <person name="Li C."/>
            <person name="Wang G."/>
        </authorList>
    </citation>
    <scope>NUCLEOTIDE SEQUENCE [LARGE SCALE GENOMIC DNA]</scope>
    <source>
        <strain evidence="4 5">CCTCC AB 2017083</strain>
    </source>
</reference>
<accession>A0A417Y5N3</accession>
<comment type="caution">
    <text evidence="4">The sequence shown here is derived from an EMBL/GenBank/DDBJ whole genome shotgun (WGS) entry which is preliminary data.</text>
</comment>
<evidence type="ECO:0000313" key="5">
    <source>
        <dbReference type="Proteomes" id="UP000283644"/>
    </source>
</evidence>
<dbReference type="Gene3D" id="3.40.50.150">
    <property type="entry name" value="Vaccinia Virus protein VP39"/>
    <property type="match status" value="1"/>
</dbReference>
<dbReference type="AlphaFoldDB" id="A0A417Y5N3"/>
<protein>
    <submittedName>
        <fullName evidence="4">16S rRNA (Guanine(966)-N(2))-methyltransferase RsmD</fullName>
        <ecNumber evidence="4">2.1.1.171</ecNumber>
    </submittedName>
</protein>
<evidence type="ECO:0000313" key="4">
    <source>
        <dbReference type="EMBL" id="RHW27887.1"/>
    </source>
</evidence>
<dbReference type="RefSeq" id="WP_118923759.1">
    <property type="nucleotide sequence ID" value="NZ_QXGH01000011.1"/>
</dbReference>
<dbReference type="PANTHER" id="PTHR43542:SF1">
    <property type="entry name" value="METHYLTRANSFERASE"/>
    <property type="match status" value="1"/>
</dbReference>
<dbReference type="EMBL" id="QXGH01000011">
    <property type="protein sequence ID" value="RHW27887.1"/>
    <property type="molecule type" value="Genomic_DNA"/>
</dbReference>
<dbReference type="GO" id="GO:0052913">
    <property type="term" value="F:16S rRNA (guanine(966)-N(2))-methyltransferase activity"/>
    <property type="evidence" value="ECO:0007669"/>
    <property type="project" value="UniProtKB-EC"/>
</dbReference>
<dbReference type="EC" id="2.1.1.171" evidence="4"/>
<proteinExistence type="predicted"/>
<dbReference type="InterPro" id="IPR002052">
    <property type="entry name" value="DNA_methylase_N6_adenine_CS"/>
</dbReference>
<organism evidence="4 5">
    <name type="scientific">Nocardioides immobilis</name>
    <dbReference type="NCBI Taxonomy" id="2049295"/>
    <lineage>
        <taxon>Bacteria</taxon>
        <taxon>Bacillati</taxon>
        <taxon>Actinomycetota</taxon>
        <taxon>Actinomycetes</taxon>
        <taxon>Propionibacteriales</taxon>
        <taxon>Nocardioidaceae</taxon>
        <taxon>Nocardioides</taxon>
    </lineage>
</organism>